<dbReference type="CDD" id="cd07525">
    <property type="entry name" value="HAD_like"/>
    <property type="match status" value="1"/>
</dbReference>
<dbReference type="RefSeq" id="WP_110449082.1">
    <property type="nucleotide sequence ID" value="NZ_CP029479.1"/>
</dbReference>
<gene>
    <name evidence="1" type="ORF">HYN04_01270</name>
</gene>
<evidence type="ECO:0000313" key="1">
    <source>
        <dbReference type="EMBL" id="AWM76513.1"/>
    </source>
</evidence>
<dbReference type="Proteomes" id="UP000247763">
    <property type="component" value="Chromosome"/>
</dbReference>
<dbReference type="Pfam" id="PF13344">
    <property type="entry name" value="Hydrolase_6"/>
    <property type="match status" value="1"/>
</dbReference>
<dbReference type="PANTHER" id="PTHR19288:SF90">
    <property type="entry name" value="OS08G0542600 PROTEIN"/>
    <property type="match status" value="1"/>
</dbReference>
<keyword evidence="2" id="KW-1185">Reference proteome</keyword>
<dbReference type="InterPro" id="IPR006356">
    <property type="entry name" value="HAD-SF_hydro_IIA_hyp3"/>
</dbReference>
<accession>A0A2Z3HJ43</accession>
<dbReference type="InterPro" id="IPR036412">
    <property type="entry name" value="HAD-like_sf"/>
</dbReference>
<dbReference type="GO" id="GO:0005737">
    <property type="term" value="C:cytoplasm"/>
    <property type="evidence" value="ECO:0007669"/>
    <property type="project" value="TreeGrafter"/>
</dbReference>
<proteinExistence type="predicted"/>
<dbReference type="NCBIfam" id="TIGR01460">
    <property type="entry name" value="HAD-SF-IIA"/>
    <property type="match status" value="1"/>
</dbReference>
<dbReference type="PANTHER" id="PTHR19288">
    <property type="entry name" value="4-NITROPHENYLPHOSPHATASE-RELATED"/>
    <property type="match status" value="1"/>
</dbReference>
<dbReference type="InterPro" id="IPR023214">
    <property type="entry name" value="HAD_sf"/>
</dbReference>
<reference evidence="2" key="1">
    <citation type="submission" date="2018-05" db="EMBL/GenBank/DDBJ databases">
        <title>Genome sequencing of Phenylobacterium sp. HYN0004.</title>
        <authorList>
            <person name="Yi H."/>
            <person name="Baek C."/>
        </authorList>
    </citation>
    <scope>NUCLEOTIDE SEQUENCE [LARGE SCALE GENOMIC DNA]</scope>
    <source>
        <strain evidence="2">HYN0004</strain>
    </source>
</reference>
<dbReference type="Pfam" id="PF13242">
    <property type="entry name" value="Hydrolase_like"/>
    <property type="match status" value="1"/>
</dbReference>
<keyword evidence="1" id="KW-0378">Hydrolase</keyword>
<dbReference type="NCBIfam" id="TIGR01459">
    <property type="entry name" value="HAD-SF-IIA-hyp4"/>
    <property type="match status" value="1"/>
</dbReference>
<dbReference type="EMBL" id="CP029479">
    <property type="protein sequence ID" value="AWM76513.1"/>
    <property type="molecule type" value="Genomic_DNA"/>
</dbReference>
<name>A0A2Z3HJ43_9CAUL</name>
<sequence>MSLPEPIQGLDEIADRYDVVLSDVWGVIHNGRERFEPACRALAAFAESRGPVILISNAPRPAADVVPQLDALGVSRAAWSAMITSGDATRTLLAERAPGPVWAIGPDRDAPLYAGLGLDLSGPEAAALICVTGPYDDETETAEDYRARFEAILPRRLPLLCANPDLVVQRGDRLIPCAGALAQLYADLGGEVRMAGKPHAPIYDLCIAEAEARLGRPVDRRRILCIGDGIPTDIRGANAQDLDVLFVAGGIHGAELLGPQGLDMDAARSLLAQAGGGARWASAGLDWTGPLRAGGGAR</sequence>
<protein>
    <submittedName>
        <fullName evidence="1">TIGR01459 family HAD-type hydrolase</fullName>
    </submittedName>
</protein>
<dbReference type="GO" id="GO:0016791">
    <property type="term" value="F:phosphatase activity"/>
    <property type="evidence" value="ECO:0007669"/>
    <property type="project" value="TreeGrafter"/>
</dbReference>
<dbReference type="OrthoDB" id="9791073at2"/>
<dbReference type="KEGG" id="phb:HYN04_01270"/>
<evidence type="ECO:0000313" key="2">
    <source>
        <dbReference type="Proteomes" id="UP000247763"/>
    </source>
</evidence>
<dbReference type="InterPro" id="IPR006357">
    <property type="entry name" value="HAD-SF_hydro_IIA"/>
</dbReference>
<dbReference type="SUPFAM" id="SSF56784">
    <property type="entry name" value="HAD-like"/>
    <property type="match status" value="1"/>
</dbReference>
<dbReference type="Gene3D" id="3.40.50.1000">
    <property type="entry name" value="HAD superfamily/HAD-like"/>
    <property type="match status" value="2"/>
</dbReference>
<dbReference type="AlphaFoldDB" id="A0A2Z3HJ43"/>
<organism evidence="1 2">
    <name type="scientific">Phenylobacterium parvum</name>
    <dbReference type="NCBI Taxonomy" id="2201350"/>
    <lineage>
        <taxon>Bacteria</taxon>
        <taxon>Pseudomonadati</taxon>
        <taxon>Pseudomonadota</taxon>
        <taxon>Alphaproteobacteria</taxon>
        <taxon>Caulobacterales</taxon>
        <taxon>Caulobacteraceae</taxon>
        <taxon>Phenylobacterium</taxon>
    </lineage>
</organism>